<sequence length="1056" mass="117324">MPNKEDLMSNDSSNSSSHRLLSDEQGYEYPEESFHQNSRRSWLRPLFVHLVILVTYTLAFFALYKKTNGQNCHRDMIFSPAREAVEYQLLHAENDLMKESPYAGFPNDGSDAAWRELLKNSNIRITAEELKKLNRTSIQLQDGSGDYFGGLSAHHHLHCIKSVRRVIYRDHYGLPDEPWMWSHLDHCLEDLRQSVMCNADFSVITYDWLPNYRRPWANFKVDGECVNWEKLDAWAGDRFFSLFDQKALVHPELGISYPIVDGVIPTDSTPHPTKSDIQALKDGTNPKDKFYEAPMPLYGSISAEGWHSMRMATNVSTTLYVPAADNFLAQLNWTNGSVSSQVTLRSSTQEPPFAEYPGNDEDQLLNLTILPNNLASLTFPVASMEYYDNNGSATTILTGSVFALAGTLLDPNAHHQPVPCINPLSGQYGKLPRTLFYCLLIFSLIFRRHEWLALAALGTAMTYAAVSAIHLIGLAVRSQFSDPDNFGIFPILSTSGIMLTPILMWSTSVKKHQAQAVIIYWGILVFAAFVYATYGMVRLDVDVLFPVQSLIVCTPTPECSPVPSPVTAKDFDRCNCIDFCGVLGDDSPMRKSGNMVAGLPTESALAAQTTGFNNLYIINYLALVFIFVNGIVGIIGSRFSQEQVRNTIFRFLNADRRKLVSKLFGGQRKNELLARFGLQNPDVSPTTWSKWRYVLAKGIATFFYLTAVSLTILCPIVFVTNIIVNEVAIGMFPVGERSDAVGAWGAWAGALLVLFAAVVDKYSKAWMDSILLALEGAWIIVKYSKDDRAGKKPTISKRVEERNMGRRIIAFFGVVVSPFVHSWYSTRRGFWTVKIHMKFFVAWWRQTENMSKQTRAEIERAWEDEQLRIVGGMPTCRCHICTKDFVGKNAEIDDHDDMPGIESRKERNRWNRGSEDDMALASTAPSRPLLAASSSLTPLLATPQNPVPTSSSGPVDAYETSSLLDSHNSSPDPTGGDQQPIVDGDQPPPKDGGHSPSKARDQLSSKAGAQPPSMDGDHPHTTTQAASSAPNTPQTSTAGDHGPAIATQNTDHSPSQ</sequence>
<gene>
    <name evidence="4" type="ORF">BP5553_10528</name>
</gene>
<feature type="transmembrane region" description="Helical" evidence="3">
    <location>
        <begin position="486"/>
        <end position="505"/>
    </location>
</feature>
<feature type="region of interest" description="Disordered" evidence="2">
    <location>
        <begin position="891"/>
        <end position="915"/>
    </location>
</feature>
<feature type="transmembrane region" description="Helical" evidence="3">
    <location>
        <begin position="617"/>
        <end position="636"/>
    </location>
</feature>
<dbReference type="RefSeq" id="XP_031864591.1">
    <property type="nucleotide sequence ID" value="XM_032019151.1"/>
</dbReference>
<feature type="transmembrane region" description="Helical" evidence="3">
    <location>
        <begin position="46"/>
        <end position="64"/>
    </location>
</feature>
<feature type="compositionally biased region" description="Low complexity" evidence="2">
    <location>
        <begin position="9"/>
        <end position="19"/>
    </location>
</feature>
<dbReference type="GO" id="GO:0043386">
    <property type="term" value="P:mycotoxin biosynthetic process"/>
    <property type="evidence" value="ECO:0007669"/>
    <property type="project" value="InterPro"/>
</dbReference>
<dbReference type="Pfam" id="PF11807">
    <property type="entry name" value="UstYa"/>
    <property type="match status" value="1"/>
</dbReference>
<organism evidence="4 5">
    <name type="scientific">Venustampulla echinocandica</name>
    <dbReference type="NCBI Taxonomy" id="2656787"/>
    <lineage>
        <taxon>Eukaryota</taxon>
        <taxon>Fungi</taxon>
        <taxon>Dikarya</taxon>
        <taxon>Ascomycota</taxon>
        <taxon>Pezizomycotina</taxon>
        <taxon>Leotiomycetes</taxon>
        <taxon>Helotiales</taxon>
        <taxon>Pleuroascaceae</taxon>
        <taxon>Venustampulla</taxon>
    </lineage>
</organism>
<evidence type="ECO:0000313" key="5">
    <source>
        <dbReference type="Proteomes" id="UP000254866"/>
    </source>
</evidence>
<feature type="compositionally biased region" description="Basic and acidic residues" evidence="2">
    <location>
        <begin position="902"/>
        <end position="915"/>
    </location>
</feature>
<dbReference type="PANTHER" id="PTHR33365">
    <property type="entry name" value="YALI0B05434P"/>
    <property type="match status" value="1"/>
</dbReference>
<keyword evidence="3" id="KW-1133">Transmembrane helix</keyword>
<protein>
    <submittedName>
        <fullName evidence="4">Uncharacterized protein</fullName>
    </submittedName>
</protein>
<feature type="transmembrane region" description="Helical" evidence="3">
    <location>
        <begin position="744"/>
        <end position="762"/>
    </location>
</feature>
<feature type="compositionally biased region" description="Polar residues" evidence="2">
    <location>
        <begin position="947"/>
        <end position="972"/>
    </location>
</feature>
<dbReference type="EMBL" id="NPIC01000017">
    <property type="protein sequence ID" value="RDL29901.1"/>
    <property type="molecule type" value="Genomic_DNA"/>
</dbReference>
<keyword evidence="5" id="KW-1185">Reference proteome</keyword>
<evidence type="ECO:0000256" key="2">
    <source>
        <dbReference type="SAM" id="MobiDB-lite"/>
    </source>
</evidence>
<feature type="region of interest" description="Disordered" evidence="2">
    <location>
        <begin position="940"/>
        <end position="1056"/>
    </location>
</feature>
<dbReference type="PANTHER" id="PTHR33365:SF7">
    <property type="entry name" value="TAT PATHWAY SIGNAL SEQUENCE"/>
    <property type="match status" value="1"/>
</dbReference>
<keyword evidence="3" id="KW-0472">Membrane</keyword>
<feature type="region of interest" description="Disordered" evidence="2">
    <location>
        <begin position="1"/>
        <end position="22"/>
    </location>
</feature>
<reference evidence="4 5" key="1">
    <citation type="journal article" date="2018" name="IMA Fungus">
        <title>IMA Genome-F 9: Draft genome sequence of Annulohypoxylon stygium, Aspergillus mulundensis, Berkeleyomyces basicola (syn. Thielaviopsis basicola), Ceratocystis smalleyi, two Cercospora beticola strains, Coleophoma cylindrospora, Fusarium fracticaudum, Phialophora cf. hyalina, and Morchella septimelata.</title>
        <authorList>
            <person name="Wingfield B.D."/>
            <person name="Bills G.F."/>
            <person name="Dong Y."/>
            <person name="Huang W."/>
            <person name="Nel W.J."/>
            <person name="Swalarsk-Parry B.S."/>
            <person name="Vaghefi N."/>
            <person name="Wilken P.M."/>
            <person name="An Z."/>
            <person name="de Beer Z.W."/>
            <person name="De Vos L."/>
            <person name="Chen L."/>
            <person name="Duong T.A."/>
            <person name="Gao Y."/>
            <person name="Hammerbacher A."/>
            <person name="Kikkert J.R."/>
            <person name="Li Y."/>
            <person name="Li H."/>
            <person name="Li K."/>
            <person name="Li Q."/>
            <person name="Liu X."/>
            <person name="Ma X."/>
            <person name="Naidoo K."/>
            <person name="Pethybridge S.J."/>
            <person name="Sun J."/>
            <person name="Steenkamp E.T."/>
            <person name="van der Nest M.A."/>
            <person name="van Wyk S."/>
            <person name="Wingfield M.J."/>
            <person name="Xiong C."/>
            <person name="Yue Q."/>
            <person name="Zhang X."/>
        </authorList>
    </citation>
    <scope>NUCLEOTIDE SEQUENCE [LARGE SCALE GENOMIC DNA]</scope>
    <source>
        <strain evidence="4 5">BP 5553</strain>
    </source>
</reference>
<proteinExistence type="inferred from homology"/>
<comment type="caution">
    <text evidence="4">The sequence shown here is derived from an EMBL/GenBank/DDBJ whole genome shotgun (WGS) entry which is preliminary data.</text>
</comment>
<dbReference type="AlphaFoldDB" id="A0A370T8U4"/>
<feature type="transmembrane region" description="Helical" evidence="3">
    <location>
        <begin position="808"/>
        <end position="824"/>
    </location>
</feature>
<feature type="compositionally biased region" description="Polar residues" evidence="2">
    <location>
        <begin position="1046"/>
        <end position="1056"/>
    </location>
</feature>
<feature type="transmembrane region" description="Helical" evidence="3">
    <location>
        <begin position="702"/>
        <end position="724"/>
    </location>
</feature>
<dbReference type="GeneID" id="43603377"/>
<feature type="compositionally biased region" description="Polar residues" evidence="2">
    <location>
        <begin position="1021"/>
        <end position="1038"/>
    </location>
</feature>
<feature type="transmembrane region" description="Helical" evidence="3">
    <location>
        <begin position="517"/>
        <end position="537"/>
    </location>
</feature>
<evidence type="ECO:0000313" key="4">
    <source>
        <dbReference type="EMBL" id="RDL29901.1"/>
    </source>
</evidence>
<evidence type="ECO:0000256" key="1">
    <source>
        <dbReference type="ARBA" id="ARBA00035112"/>
    </source>
</evidence>
<accession>A0A370T8U4</accession>
<comment type="similarity">
    <text evidence="1">Belongs to the ustYa family.</text>
</comment>
<dbReference type="OrthoDB" id="3687641at2759"/>
<dbReference type="Proteomes" id="UP000254866">
    <property type="component" value="Unassembled WGS sequence"/>
</dbReference>
<dbReference type="InterPro" id="IPR021765">
    <property type="entry name" value="UstYa-like"/>
</dbReference>
<name>A0A370T8U4_9HELO</name>
<evidence type="ECO:0000256" key="3">
    <source>
        <dbReference type="SAM" id="Phobius"/>
    </source>
</evidence>
<feature type="transmembrane region" description="Helical" evidence="3">
    <location>
        <begin position="451"/>
        <end position="474"/>
    </location>
</feature>
<keyword evidence="3" id="KW-0812">Transmembrane</keyword>